<sequence length="337" mass="41019">MNFIKNLQIKLSNPNNLPNINIKLSFLRIMNNYMNTCLSYIYYIIYYHKLKYNYHYIQIMNSNLLIKDISNLRIKTVNLKVRLKYTLANKLNVIQKLIAEYKQKQLISIYSYSYKSIYMNTNQYLCKISKLVNLKELYLLSMLKYFKFQYSNLANNFIIYLNFLFHYDTTITECINFTINSYPYITLRYNKMFSLPLTLPNIYKHNIQFDIAANIFDITKDLTTTKSFNEMDENYDKKNQYDTNLINKTTYLFHTKYKMYPNKYFSIYLLINYTKNISHQIFYLVDIYKSKLIYKNYYQIGIGMNFYNPFKYIPIVFIEYFINDKYENIFYIGTNFS</sequence>
<geneLocation type="chloroplast" evidence="1"/>
<keyword evidence="1" id="KW-0934">Plastid</keyword>
<gene>
    <name evidence="1" type="primary">orf446</name>
</gene>
<dbReference type="AlphaFoldDB" id="A0A2Z2JPU3"/>
<name>A0A2Z2JPU3_9FLOR</name>
<dbReference type="EMBL" id="KY018922">
    <property type="protein sequence ID" value="ART65205.1"/>
    <property type="molecule type" value="Genomic_DNA"/>
</dbReference>
<accession>A0A2Z2JPU3</accession>
<organism evidence="1">
    <name type="scientific">Gracilaria firma</name>
    <dbReference type="NCBI Taxonomy" id="2510791"/>
    <lineage>
        <taxon>Eukaryota</taxon>
        <taxon>Rhodophyta</taxon>
        <taxon>Florideophyceae</taxon>
        <taxon>Rhodymeniophycidae</taxon>
        <taxon>Gracilariales</taxon>
        <taxon>Gracilariaceae</taxon>
        <taxon>Gracilaria</taxon>
    </lineage>
</organism>
<protein>
    <submittedName>
        <fullName evidence="1">Orf446</fullName>
    </submittedName>
</protein>
<proteinExistence type="predicted"/>
<dbReference type="GeneID" id="37500206"/>
<dbReference type="RefSeq" id="YP_009497941.1">
    <property type="nucleotide sequence ID" value="NC_038051.1"/>
</dbReference>
<keyword evidence="1" id="KW-0150">Chloroplast</keyword>
<evidence type="ECO:0000313" key="1">
    <source>
        <dbReference type="EMBL" id="ART65205.1"/>
    </source>
</evidence>
<reference evidence="1" key="1">
    <citation type="submission" date="2016-10" db="EMBL/GenBank/DDBJ databases">
        <title>Early insights into the genome sequencing of Gracilaria changii (Rhodophyta, Gracilariales).</title>
        <authorList>
            <person name="Ho C.-L."/>
        </authorList>
    </citation>
    <scope>NUCLEOTIDE SEQUENCE</scope>
</reference>